<dbReference type="GO" id="GO:0005634">
    <property type="term" value="C:nucleus"/>
    <property type="evidence" value="ECO:0007669"/>
    <property type="project" value="TreeGrafter"/>
</dbReference>
<evidence type="ECO:0000256" key="4">
    <source>
        <dbReference type="ARBA" id="ARBA00022694"/>
    </source>
</evidence>
<accession>A0A8E2EZ92</accession>
<name>A0A8E2EZ92_9PEZI</name>
<keyword evidence="4" id="KW-0819">tRNA processing</keyword>
<dbReference type="EMBL" id="KV749883">
    <property type="protein sequence ID" value="OCL07373.1"/>
    <property type="molecule type" value="Genomic_DNA"/>
</dbReference>
<dbReference type="HAMAP" id="MF_01080">
    <property type="entry name" value="TruB_bact"/>
    <property type="match status" value="1"/>
</dbReference>
<evidence type="ECO:0000256" key="5">
    <source>
        <dbReference type="ARBA" id="ARBA00023235"/>
    </source>
</evidence>
<dbReference type="PANTHER" id="PTHR13767">
    <property type="entry name" value="TRNA-PSEUDOURIDINE SYNTHASE"/>
    <property type="match status" value="1"/>
</dbReference>
<feature type="domain" description="Pseudouridine synthase II N-terminal" evidence="6">
    <location>
        <begin position="65"/>
        <end position="195"/>
    </location>
</feature>
<sequence>MVSSTRERQNIVEGIFAIHKPPFLTSAAVLRNLQTHFNPSTIFSPWLRSERARLKRADARRRRINQLQVKLGHGGTLDPLATGVLIVGVGRGTKCLQRFLECTKTYECIVLFGAATDSYDAMGQVVSRAEYAHVTQRKVEEALERFRGKIMQKPPVFSALRVGGKRMYEFARAGVEVPEVKAREVEVKELEMVEWLEGGCHDFHWPKEEVDNAEKIRPANITGIRDVKDDENTEETKDPKRRREGMEGVDVCVFEAASQFKRAKMEVEPDMSGALPVKETLIKSNCLPMQENVPAPSSLRPFENRPNPPAARLRMTVTSGFYVRSLCHDLGLAVNSLGLMSSLIRSRQGNYELGRNVLEYEDLEKGEDVWGPKVKSALEEFMTSEGWEAEDVLAEDKELES</sequence>
<keyword evidence="8" id="KW-1185">Reference proteome</keyword>
<dbReference type="GO" id="GO:0160148">
    <property type="term" value="F:tRNA pseudouridine(55) synthase activity"/>
    <property type="evidence" value="ECO:0007669"/>
    <property type="project" value="UniProtKB-EC"/>
</dbReference>
<dbReference type="GO" id="GO:1990481">
    <property type="term" value="P:mRNA pseudouridine synthesis"/>
    <property type="evidence" value="ECO:0007669"/>
    <property type="project" value="TreeGrafter"/>
</dbReference>
<dbReference type="EC" id="5.4.99.25" evidence="3"/>
<proteinExistence type="inferred from homology"/>
<protein>
    <recommendedName>
        <fullName evidence="3">tRNA pseudouridine(55) synthase</fullName>
        <ecNumber evidence="3">5.4.99.25</ecNumber>
    </recommendedName>
</protein>
<dbReference type="GO" id="GO:0003723">
    <property type="term" value="F:RNA binding"/>
    <property type="evidence" value="ECO:0007669"/>
    <property type="project" value="InterPro"/>
</dbReference>
<evidence type="ECO:0000256" key="3">
    <source>
        <dbReference type="ARBA" id="ARBA00012787"/>
    </source>
</evidence>
<dbReference type="InterPro" id="IPR020103">
    <property type="entry name" value="PsdUridine_synth_cat_dom_sf"/>
</dbReference>
<gene>
    <name evidence="7" type="ORF">AOQ84DRAFT_398509</name>
</gene>
<dbReference type="SUPFAM" id="SSF55120">
    <property type="entry name" value="Pseudouridine synthase"/>
    <property type="match status" value="1"/>
</dbReference>
<keyword evidence="5" id="KW-0413">Isomerase</keyword>
<dbReference type="Gene3D" id="3.30.2350.10">
    <property type="entry name" value="Pseudouridine synthase"/>
    <property type="match status" value="1"/>
</dbReference>
<evidence type="ECO:0000256" key="2">
    <source>
        <dbReference type="ARBA" id="ARBA00008999"/>
    </source>
</evidence>
<dbReference type="InterPro" id="IPR014780">
    <property type="entry name" value="tRNA_psdUridine_synth_TruB"/>
</dbReference>
<evidence type="ECO:0000256" key="1">
    <source>
        <dbReference type="ARBA" id="ARBA00001166"/>
    </source>
</evidence>
<evidence type="ECO:0000259" key="6">
    <source>
        <dbReference type="Pfam" id="PF01509"/>
    </source>
</evidence>
<dbReference type="OrthoDB" id="9995526at2759"/>
<dbReference type="Proteomes" id="UP000250140">
    <property type="component" value="Unassembled WGS sequence"/>
</dbReference>
<dbReference type="InterPro" id="IPR002501">
    <property type="entry name" value="PsdUridine_synth_N"/>
</dbReference>
<evidence type="ECO:0000313" key="8">
    <source>
        <dbReference type="Proteomes" id="UP000250140"/>
    </source>
</evidence>
<evidence type="ECO:0000313" key="7">
    <source>
        <dbReference type="EMBL" id="OCL07373.1"/>
    </source>
</evidence>
<dbReference type="PANTHER" id="PTHR13767:SF2">
    <property type="entry name" value="PSEUDOURIDYLATE SYNTHASE TRUB1"/>
    <property type="match status" value="1"/>
</dbReference>
<comment type="similarity">
    <text evidence="2">Belongs to the pseudouridine synthase TruB family.</text>
</comment>
<comment type="catalytic activity">
    <reaction evidence="1">
        <text>a uridine in mRNA = a pseudouridine in mRNA</text>
        <dbReference type="Rhea" id="RHEA:56644"/>
        <dbReference type="Rhea" id="RHEA-COMP:14658"/>
        <dbReference type="Rhea" id="RHEA-COMP:14659"/>
        <dbReference type="ChEBI" id="CHEBI:65314"/>
        <dbReference type="ChEBI" id="CHEBI:65315"/>
    </reaction>
</comment>
<dbReference type="Pfam" id="PF01509">
    <property type="entry name" value="TruB_N"/>
    <property type="match status" value="1"/>
</dbReference>
<reference evidence="7 8" key="1">
    <citation type="journal article" date="2016" name="Nat. Commun.">
        <title>Ectomycorrhizal ecology is imprinted in the genome of the dominant symbiotic fungus Cenococcum geophilum.</title>
        <authorList>
            <consortium name="DOE Joint Genome Institute"/>
            <person name="Peter M."/>
            <person name="Kohler A."/>
            <person name="Ohm R.A."/>
            <person name="Kuo A."/>
            <person name="Krutzmann J."/>
            <person name="Morin E."/>
            <person name="Arend M."/>
            <person name="Barry K.W."/>
            <person name="Binder M."/>
            <person name="Choi C."/>
            <person name="Clum A."/>
            <person name="Copeland A."/>
            <person name="Grisel N."/>
            <person name="Haridas S."/>
            <person name="Kipfer T."/>
            <person name="LaButti K."/>
            <person name="Lindquist E."/>
            <person name="Lipzen A."/>
            <person name="Maire R."/>
            <person name="Meier B."/>
            <person name="Mihaltcheva S."/>
            <person name="Molinier V."/>
            <person name="Murat C."/>
            <person name="Poggeler S."/>
            <person name="Quandt C.A."/>
            <person name="Sperisen C."/>
            <person name="Tritt A."/>
            <person name="Tisserant E."/>
            <person name="Crous P.W."/>
            <person name="Henrissat B."/>
            <person name="Nehls U."/>
            <person name="Egli S."/>
            <person name="Spatafora J.W."/>
            <person name="Grigoriev I.V."/>
            <person name="Martin F.M."/>
        </authorList>
    </citation>
    <scope>NUCLEOTIDE SEQUENCE [LARGE SCALE GENOMIC DNA]</scope>
    <source>
        <strain evidence="7 8">CBS 207.34</strain>
    </source>
</reference>
<dbReference type="AlphaFoldDB" id="A0A8E2EZ92"/>
<dbReference type="GO" id="GO:0006400">
    <property type="term" value="P:tRNA modification"/>
    <property type="evidence" value="ECO:0007669"/>
    <property type="project" value="TreeGrafter"/>
</dbReference>
<organism evidence="7 8">
    <name type="scientific">Glonium stellatum</name>
    <dbReference type="NCBI Taxonomy" id="574774"/>
    <lineage>
        <taxon>Eukaryota</taxon>
        <taxon>Fungi</taxon>
        <taxon>Dikarya</taxon>
        <taxon>Ascomycota</taxon>
        <taxon>Pezizomycotina</taxon>
        <taxon>Dothideomycetes</taxon>
        <taxon>Pleosporomycetidae</taxon>
        <taxon>Gloniales</taxon>
        <taxon>Gloniaceae</taxon>
        <taxon>Glonium</taxon>
    </lineage>
</organism>